<dbReference type="PANTHER" id="PTHR37206:SF4">
    <property type="entry name" value="TRANSMEMBRANE PROTEIN"/>
    <property type="match status" value="1"/>
</dbReference>
<evidence type="ECO:0000313" key="4">
    <source>
        <dbReference type="Proteomes" id="UP001180020"/>
    </source>
</evidence>
<protein>
    <submittedName>
        <fullName evidence="3">Uncharacterized protein</fullName>
    </submittedName>
</protein>
<dbReference type="EMBL" id="JAUJYO010000015">
    <property type="protein sequence ID" value="KAK1296879.1"/>
    <property type="molecule type" value="Genomic_DNA"/>
</dbReference>
<feature type="compositionally biased region" description="Low complexity" evidence="1">
    <location>
        <begin position="74"/>
        <end position="85"/>
    </location>
</feature>
<feature type="compositionally biased region" description="Low complexity" evidence="1">
    <location>
        <begin position="93"/>
        <end position="108"/>
    </location>
</feature>
<name>A0AAV9D7M8_ACOCL</name>
<keyword evidence="2" id="KW-0812">Transmembrane</keyword>
<dbReference type="AlphaFoldDB" id="A0AAV9D7M8"/>
<proteinExistence type="predicted"/>
<dbReference type="PANTHER" id="PTHR37206">
    <property type="entry name" value="TRANSMEMBRANE PROTEIN"/>
    <property type="match status" value="1"/>
</dbReference>
<evidence type="ECO:0000256" key="1">
    <source>
        <dbReference type="SAM" id="MobiDB-lite"/>
    </source>
</evidence>
<dbReference type="Proteomes" id="UP001180020">
    <property type="component" value="Unassembled WGS sequence"/>
</dbReference>
<reference evidence="3" key="1">
    <citation type="journal article" date="2023" name="Nat. Commun.">
        <title>Diploid and tetraploid genomes of Acorus and the evolution of monocots.</title>
        <authorList>
            <person name="Ma L."/>
            <person name="Liu K.W."/>
            <person name="Li Z."/>
            <person name="Hsiao Y.Y."/>
            <person name="Qi Y."/>
            <person name="Fu T."/>
            <person name="Tang G.D."/>
            <person name="Zhang D."/>
            <person name="Sun W.H."/>
            <person name="Liu D.K."/>
            <person name="Li Y."/>
            <person name="Chen G.Z."/>
            <person name="Liu X.D."/>
            <person name="Liao X.Y."/>
            <person name="Jiang Y.T."/>
            <person name="Yu X."/>
            <person name="Hao Y."/>
            <person name="Huang J."/>
            <person name="Zhao X.W."/>
            <person name="Ke S."/>
            <person name="Chen Y.Y."/>
            <person name="Wu W.L."/>
            <person name="Hsu J.L."/>
            <person name="Lin Y.F."/>
            <person name="Huang M.D."/>
            <person name="Li C.Y."/>
            <person name="Huang L."/>
            <person name="Wang Z.W."/>
            <person name="Zhao X."/>
            <person name="Zhong W.Y."/>
            <person name="Peng D.H."/>
            <person name="Ahmad S."/>
            <person name="Lan S."/>
            <person name="Zhang J.S."/>
            <person name="Tsai W.C."/>
            <person name="Van de Peer Y."/>
            <person name="Liu Z.J."/>
        </authorList>
    </citation>
    <scope>NUCLEOTIDE SEQUENCE</scope>
    <source>
        <strain evidence="3">CP</strain>
    </source>
</reference>
<keyword evidence="4" id="KW-1185">Reference proteome</keyword>
<evidence type="ECO:0000313" key="3">
    <source>
        <dbReference type="EMBL" id="KAK1296879.1"/>
    </source>
</evidence>
<organism evidence="3 4">
    <name type="scientific">Acorus calamus</name>
    <name type="common">Sweet flag</name>
    <dbReference type="NCBI Taxonomy" id="4465"/>
    <lineage>
        <taxon>Eukaryota</taxon>
        <taxon>Viridiplantae</taxon>
        <taxon>Streptophyta</taxon>
        <taxon>Embryophyta</taxon>
        <taxon>Tracheophyta</taxon>
        <taxon>Spermatophyta</taxon>
        <taxon>Magnoliopsida</taxon>
        <taxon>Liliopsida</taxon>
        <taxon>Acoraceae</taxon>
        <taxon>Acorus</taxon>
    </lineage>
</organism>
<accession>A0AAV9D7M8</accession>
<keyword evidence="2" id="KW-0472">Membrane</keyword>
<gene>
    <name evidence="3" type="ORF">QJS10_CPB15g01288</name>
</gene>
<feature type="transmembrane region" description="Helical" evidence="2">
    <location>
        <begin position="171"/>
        <end position="189"/>
    </location>
</feature>
<feature type="region of interest" description="Disordered" evidence="1">
    <location>
        <begin position="1"/>
        <end position="112"/>
    </location>
</feature>
<keyword evidence="2" id="KW-1133">Transmembrane helix</keyword>
<comment type="caution">
    <text evidence="3">The sequence shown here is derived from an EMBL/GenBank/DDBJ whole genome shotgun (WGS) entry which is preliminary data.</text>
</comment>
<evidence type="ECO:0000256" key="2">
    <source>
        <dbReference type="SAM" id="Phobius"/>
    </source>
</evidence>
<reference evidence="3" key="2">
    <citation type="submission" date="2023-06" db="EMBL/GenBank/DDBJ databases">
        <authorList>
            <person name="Ma L."/>
            <person name="Liu K.-W."/>
            <person name="Li Z."/>
            <person name="Hsiao Y.-Y."/>
            <person name="Qi Y."/>
            <person name="Fu T."/>
            <person name="Tang G."/>
            <person name="Zhang D."/>
            <person name="Sun W.-H."/>
            <person name="Liu D.-K."/>
            <person name="Li Y."/>
            <person name="Chen G.-Z."/>
            <person name="Liu X.-D."/>
            <person name="Liao X.-Y."/>
            <person name="Jiang Y.-T."/>
            <person name="Yu X."/>
            <person name="Hao Y."/>
            <person name="Huang J."/>
            <person name="Zhao X.-W."/>
            <person name="Ke S."/>
            <person name="Chen Y.-Y."/>
            <person name="Wu W.-L."/>
            <person name="Hsu J.-L."/>
            <person name="Lin Y.-F."/>
            <person name="Huang M.-D."/>
            <person name="Li C.-Y."/>
            <person name="Huang L."/>
            <person name="Wang Z.-W."/>
            <person name="Zhao X."/>
            <person name="Zhong W.-Y."/>
            <person name="Peng D.-H."/>
            <person name="Ahmad S."/>
            <person name="Lan S."/>
            <person name="Zhang J.-S."/>
            <person name="Tsai W.-C."/>
            <person name="Van De Peer Y."/>
            <person name="Liu Z.-J."/>
        </authorList>
    </citation>
    <scope>NUCLEOTIDE SEQUENCE</scope>
    <source>
        <strain evidence="3">CP</strain>
        <tissue evidence="3">Leaves</tissue>
    </source>
</reference>
<sequence length="241" mass="27303">MTEVLAGWEDVASPIDTPSPPSSDHHRNGSSDGGDGGGRDWEMVLSSSPLTRNGNHEDDDVFPPSRHEGLPILHISSHHQQFQSQDEQEEGQLRQQQQQQQQQQQGDEPVIVAGPPLNGIRGRLLRTWESAACRLSIGGGPGLFFDRVLNQSRLWWRRLVVGAHGGGGRALTWPFAALALVLSLAMLLLQQLRRRWYRREIDRLRLLVQLKDQKINQLLHQLAQMQEITSGRRRVFVFRRA</sequence>